<dbReference type="RefSeq" id="WP_210353243.1">
    <property type="nucleotide sequence ID" value="NZ_JAEQMU010000001.1"/>
</dbReference>
<proteinExistence type="predicted"/>
<comment type="caution">
    <text evidence="1">The sequence shown here is derived from an EMBL/GenBank/DDBJ whole genome shotgun (WGS) entry which is preliminary data.</text>
</comment>
<dbReference type="Proteomes" id="UP001597440">
    <property type="component" value="Unassembled WGS sequence"/>
</dbReference>
<name>A0ABW5L1I8_9SPHI</name>
<evidence type="ECO:0000313" key="2">
    <source>
        <dbReference type="Proteomes" id="UP001597440"/>
    </source>
</evidence>
<keyword evidence="2" id="KW-1185">Reference proteome</keyword>
<accession>A0ABW5L1I8</accession>
<gene>
    <name evidence="1" type="ORF">ACFSQW_10660</name>
</gene>
<protein>
    <submittedName>
        <fullName evidence="1">Uncharacterized protein</fullName>
    </submittedName>
</protein>
<evidence type="ECO:0000313" key="1">
    <source>
        <dbReference type="EMBL" id="MFD2554854.1"/>
    </source>
</evidence>
<dbReference type="EMBL" id="JBHULD010000014">
    <property type="protein sequence ID" value="MFD2554854.1"/>
    <property type="molecule type" value="Genomic_DNA"/>
</dbReference>
<reference evidence="2" key="1">
    <citation type="journal article" date="2019" name="Int. J. Syst. Evol. Microbiol.">
        <title>The Global Catalogue of Microorganisms (GCM) 10K type strain sequencing project: providing services to taxonomists for standard genome sequencing and annotation.</title>
        <authorList>
            <consortium name="The Broad Institute Genomics Platform"/>
            <consortium name="The Broad Institute Genome Sequencing Center for Infectious Disease"/>
            <person name="Wu L."/>
            <person name="Ma J."/>
        </authorList>
    </citation>
    <scope>NUCLEOTIDE SEQUENCE [LARGE SCALE GENOMIC DNA]</scope>
    <source>
        <strain evidence="2">KCTC 52298</strain>
    </source>
</reference>
<organism evidence="1 2">
    <name type="scientific">Sphingobacterium tabacisoli</name>
    <dbReference type="NCBI Taxonomy" id="2044855"/>
    <lineage>
        <taxon>Bacteria</taxon>
        <taxon>Pseudomonadati</taxon>
        <taxon>Bacteroidota</taxon>
        <taxon>Sphingobacteriia</taxon>
        <taxon>Sphingobacteriales</taxon>
        <taxon>Sphingobacteriaceae</taxon>
        <taxon>Sphingobacterium</taxon>
    </lineage>
</organism>
<sequence length="155" mass="17735">MSIFFDSNITFLLREEAITNSIIETKKKCDLLTHKTGSFGDLERAIYLCQQEHGTIYHAQDCSVPLLLAYYLTLRRLFPESTTFAQVGFEQLGILDINTIKVGEVSNSRLFDTISGYITYLDELLSDPKSWEKKRQEVLSLCEQLRFHISVKSGS</sequence>